<keyword evidence="13 18" id="KW-0520">NAD</keyword>
<dbReference type="InterPro" id="IPR050175">
    <property type="entry name" value="Complex_I_Subunit_2"/>
</dbReference>
<accession>A0A343A4T7</accession>
<keyword evidence="6" id="KW-0813">Transport</keyword>
<evidence type="ECO:0000256" key="7">
    <source>
        <dbReference type="ARBA" id="ARBA00022660"/>
    </source>
</evidence>
<evidence type="ECO:0000256" key="2">
    <source>
        <dbReference type="ARBA" id="ARBA00004448"/>
    </source>
</evidence>
<keyword evidence="9 18" id="KW-0999">Mitochondrion inner membrane</keyword>
<evidence type="ECO:0000256" key="10">
    <source>
        <dbReference type="ARBA" id="ARBA00022967"/>
    </source>
</evidence>
<evidence type="ECO:0000256" key="15">
    <source>
        <dbReference type="ARBA" id="ARBA00023128"/>
    </source>
</evidence>
<proteinExistence type="inferred from homology"/>
<feature type="transmembrane region" description="Helical" evidence="18">
    <location>
        <begin position="117"/>
        <end position="134"/>
    </location>
</feature>
<keyword evidence="16 18" id="KW-0472">Membrane</keyword>
<feature type="transmembrane region" description="Helical" evidence="18">
    <location>
        <begin position="83"/>
        <end position="105"/>
    </location>
</feature>
<evidence type="ECO:0000256" key="12">
    <source>
        <dbReference type="ARBA" id="ARBA00022989"/>
    </source>
</evidence>
<feature type="domain" description="NADH:quinone oxidoreductase/Mrp antiporter transmembrane" evidence="19">
    <location>
        <begin position="16"/>
        <end position="275"/>
    </location>
</feature>
<comment type="subcellular location">
    <subcellularLocation>
        <location evidence="2 18">Mitochondrion inner membrane</location>
        <topology evidence="2 18">Multi-pass membrane protein</topology>
    </subcellularLocation>
</comment>
<gene>
    <name evidence="20" type="primary">nad2</name>
</gene>
<evidence type="ECO:0000256" key="6">
    <source>
        <dbReference type="ARBA" id="ARBA00022448"/>
    </source>
</evidence>
<evidence type="ECO:0000256" key="14">
    <source>
        <dbReference type="ARBA" id="ARBA00023075"/>
    </source>
</evidence>
<feature type="transmembrane region" description="Helical" evidence="18">
    <location>
        <begin position="190"/>
        <end position="209"/>
    </location>
</feature>
<keyword evidence="12 18" id="KW-1133">Transmembrane helix</keyword>
<geneLocation type="mitochondrion" evidence="20"/>
<keyword evidence="8 18" id="KW-0812">Transmembrane</keyword>
<organism evidence="20">
    <name type="scientific">Scolytinae sp. BMNH 1043133</name>
    <dbReference type="NCBI Taxonomy" id="1903798"/>
    <lineage>
        <taxon>Eukaryota</taxon>
        <taxon>Metazoa</taxon>
        <taxon>Ecdysozoa</taxon>
        <taxon>Arthropoda</taxon>
        <taxon>Hexapoda</taxon>
        <taxon>Insecta</taxon>
        <taxon>Pterygota</taxon>
        <taxon>Neoptera</taxon>
        <taxon>Endopterygota</taxon>
        <taxon>Coleoptera</taxon>
        <taxon>Polyphaga</taxon>
        <taxon>Cucujiformia</taxon>
        <taxon>Curculionidae</taxon>
        <taxon>Scolytinae</taxon>
    </lineage>
</organism>
<dbReference type="Pfam" id="PF00361">
    <property type="entry name" value="Proton_antipo_M"/>
    <property type="match status" value="1"/>
</dbReference>
<feature type="transmembrane region" description="Helical" evidence="18">
    <location>
        <begin position="140"/>
        <end position="159"/>
    </location>
</feature>
<keyword evidence="15 18" id="KW-0496">Mitochondrion</keyword>
<dbReference type="EMBL" id="KX035199">
    <property type="protein sequence ID" value="AOY39565.1"/>
    <property type="molecule type" value="Genomic_DNA"/>
</dbReference>
<evidence type="ECO:0000256" key="11">
    <source>
        <dbReference type="ARBA" id="ARBA00022982"/>
    </source>
</evidence>
<evidence type="ECO:0000256" key="9">
    <source>
        <dbReference type="ARBA" id="ARBA00022792"/>
    </source>
</evidence>
<evidence type="ECO:0000256" key="18">
    <source>
        <dbReference type="RuleBase" id="RU003403"/>
    </source>
</evidence>
<keyword evidence="7 18" id="KW-0679">Respiratory chain</keyword>
<protein>
    <recommendedName>
        <fullName evidence="5 18">NADH-ubiquinone oxidoreductase chain 2</fullName>
        <ecNumber evidence="4 18">7.1.1.2</ecNumber>
    </recommendedName>
</protein>
<name>A0A343A4T7_9CUCU</name>
<dbReference type="PRINTS" id="PR01436">
    <property type="entry name" value="NADHDHGNASE2"/>
</dbReference>
<keyword evidence="10 18" id="KW-1278">Translocase</keyword>
<feature type="transmembrane region" description="Helical" evidence="18">
    <location>
        <begin position="262"/>
        <end position="284"/>
    </location>
</feature>
<feature type="transmembrane region" description="Helical" evidence="18">
    <location>
        <begin position="52"/>
        <end position="71"/>
    </location>
</feature>
<evidence type="ECO:0000256" key="3">
    <source>
        <dbReference type="ARBA" id="ARBA00007012"/>
    </source>
</evidence>
<dbReference type="GO" id="GO:0005743">
    <property type="term" value="C:mitochondrial inner membrane"/>
    <property type="evidence" value="ECO:0007669"/>
    <property type="project" value="UniProtKB-SubCell"/>
</dbReference>
<dbReference type="GO" id="GO:0006120">
    <property type="term" value="P:mitochondrial electron transport, NADH to ubiquinone"/>
    <property type="evidence" value="ECO:0007669"/>
    <property type="project" value="InterPro"/>
</dbReference>
<evidence type="ECO:0000256" key="16">
    <source>
        <dbReference type="ARBA" id="ARBA00023136"/>
    </source>
</evidence>
<comment type="function">
    <text evidence="1">Core subunit of the mitochondrial membrane respiratory chain NADH dehydrogenase (Complex I) that is believed to belong to the minimal assembly required for catalysis. Complex I functions in the transfer of electrons from NADH to the respiratory chain. The immediate electron acceptor for the enzyme is believed to be ubiquinone.</text>
</comment>
<reference evidence="20" key="1">
    <citation type="submission" date="2016-04" db="EMBL/GenBank/DDBJ databases">
        <title>Mitochondria of Scolytid beetles.</title>
        <authorList>
            <person name="Miller K."/>
            <person name="Linard B."/>
            <person name="Vogler A.P."/>
        </authorList>
    </citation>
    <scope>NUCLEOTIDE SEQUENCE</scope>
</reference>
<evidence type="ECO:0000256" key="13">
    <source>
        <dbReference type="ARBA" id="ARBA00023027"/>
    </source>
</evidence>
<feature type="transmembrane region" description="Helical" evidence="18">
    <location>
        <begin position="230"/>
        <end position="250"/>
    </location>
</feature>
<keyword evidence="11 18" id="KW-0249">Electron transport</keyword>
<evidence type="ECO:0000256" key="4">
    <source>
        <dbReference type="ARBA" id="ARBA00012944"/>
    </source>
</evidence>
<comment type="catalytic activity">
    <reaction evidence="17 18">
        <text>a ubiquinone + NADH + 5 H(+)(in) = a ubiquinol + NAD(+) + 4 H(+)(out)</text>
        <dbReference type="Rhea" id="RHEA:29091"/>
        <dbReference type="Rhea" id="RHEA-COMP:9565"/>
        <dbReference type="Rhea" id="RHEA-COMP:9566"/>
        <dbReference type="ChEBI" id="CHEBI:15378"/>
        <dbReference type="ChEBI" id="CHEBI:16389"/>
        <dbReference type="ChEBI" id="CHEBI:17976"/>
        <dbReference type="ChEBI" id="CHEBI:57540"/>
        <dbReference type="ChEBI" id="CHEBI:57945"/>
        <dbReference type="EC" id="7.1.1.2"/>
    </reaction>
</comment>
<evidence type="ECO:0000256" key="1">
    <source>
        <dbReference type="ARBA" id="ARBA00003257"/>
    </source>
</evidence>
<feature type="transmembrane region" description="Helical" evidence="18">
    <location>
        <begin position="6"/>
        <end position="31"/>
    </location>
</feature>
<evidence type="ECO:0000256" key="8">
    <source>
        <dbReference type="ARBA" id="ARBA00022692"/>
    </source>
</evidence>
<dbReference type="InterPro" id="IPR003917">
    <property type="entry name" value="NADH_UbQ_OxRdtase_chain2"/>
</dbReference>
<evidence type="ECO:0000256" key="17">
    <source>
        <dbReference type="ARBA" id="ARBA00049551"/>
    </source>
</evidence>
<evidence type="ECO:0000259" key="19">
    <source>
        <dbReference type="Pfam" id="PF00361"/>
    </source>
</evidence>
<evidence type="ECO:0000313" key="20">
    <source>
        <dbReference type="EMBL" id="AOY39565.1"/>
    </source>
</evidence>
<feature type="transmembrane region" description="Helical" evidence="18">
    <location>
        <begin position="305"/>
        <end position="326"/>
    </location>
</feature>
<sequence length="329" mass="38147">MFMMTMMSGTIVSISALSWLSAWIGLEINMLSLMPLMKNFNNKMSAESTIKYFIIQTMASMILLFSMLSFSNSTMFNLEMINFYSFFMNLALFTKMGAAPFHFWLPEVVSGVSWQMIFIILTWQKITPMILLMYSYSMNMLMMMVIILSSLIGGLTGLNQTDLKKIMAYSSINHISWMLAALMISSSTWIMYFLVYTMINFMLISHLYMNKLNYLFQLSKIFAKNKINKLIFMINFLSLGGLPPFLGFLPKWLTIFNLSINSMFYMSTILIIFTLMSLYMYIRIMFTSTTLLNSESIKLSTYNKTYFILTLSMNISISFLMILLSLPLF</sequence>
<comment type="similarity">
    <text evidence="3 18">Belongs to the complex I subunit 2 family.</text>
</comment>
<keyword evidence="14 18" id="KW-0830">Ubiquinone</keyword>
<dbReference type="InterPro" id="IPR001750">
    <property type="entry name" value="ND/Mrp_TM"/>
</dbReference>
<dbReference type="PANTHER" id="PTHR46552:SF1">
    <property type="entry name" value="NADH-UBIQUINONE OXIDOREDUCTASE CHAIN 2"/>
    <property type="match status" value="1"/>
</dbReference>
<dbReference type="EC" id="7.1.1.2" evidence="4 18"/>
<dbReference type="AlphaFoldDB" id="A0A343A4T7"/>
<comment type="function">
    <text evidence="18">Core subunit of the mitochondrial membrane respiratory chain NADH dehydrogenase (Complex I) which catalyzes electron transfer from NADH through the respiratory chain, using ubiquinone as an electron acceptor. Essential for the catalytic activity and assembly of complex I.</text>
</comment>
<evidence type="ECO:0000256" key="5">
    <source>
        <dbReference type="ARBA" id="ARBA00021008"/>
    </source>
</evidence>
<dbReference type="PANTHER" id="PTHR46552">
    <property type="entry name" value="NADH-UBIQUINONE OXIDOREDUCTASE CHAIN 2"/>
    <property type="match status" value="1"/>
</dbReference>
<dbReference type="GO" id="GO:0008137">
    <property type="term" value="F:NADH dehydrogenase (ubiquinone) activity"/>
    <property type="evidence" value="ECO:0007669"/>
    <property type="project" value="UniProtKB-EC"/>
</dbReference>